<dbReference type="Proteomes" id="UP000280292">
    <property type="component" value="Unassembled WGS sequence"/>
</dbReference>
<evidence type="ECO:0000313" key="1">
    <source>
        <dbReference type="EMBL" id="RML41761.1"/>
    </source>
</evidence>
<accession>A0A3M2VR81</accession>
<dbReference type="AlphaFoldDB" id="A0A3M2VR81"/>
<organism evidence="1 2">
    <name type="scientific">Pseudomonas syringae pv. ribicola</name>
    <dbReference type="NCBI Taxonomy" id="55398"/>
    <lineage>
        <taxon>Bacteria</taxon>
        <taxon>Pseudomonadati</taxon>
        <taxon>Pseudomonadota</taxon>
        <taxon>Gammaproteobacteria</taxon>
        <taxon>Pseudomonadales</taxon>
        <taxon>Pseudomonadaceae</taxon>
        <taxon>Pseudomonas</taxon>
    </lineage>
</organism>
<evidence type="ECO:0000313" key="2">
    <source>
        <dbReference type="Proteomes" id="UP000280292"/>
    </source>
</evidence>
<comment type="caution">
    <text evidence="1">The sequence shown here is derived from an EMBL/GenBank/DDBJ whole genome shotgun (WGS) entry which is preliminary data.</text>
</comment>
<name>A0A3M2VR81_PSESI</name>
<reference evidence="1 2" key="1">
    <citation type="submission" date="2018-08" db="EMBL/GenBank/DDBJ databases">
        <title>Recombination of ecologically and evolutionarily significant loci maintains genetic cohesion in the Pseudomonas syringae species complex.</title>
        <authorList>
            <person name="Dillon M."/>
            <person name="Thakur S."/>
            <person name="Almeida R.N.D."/>
            <person name="Weir B.S."/>
            <person name="Guttman D.S."/>
        </authorList>
    </citation>
    <scope>NUCLEOTIDE SEQUENCE [LARGE SCALE GENOMIC DNA]</scope>
    <source>
        <strain evidence="1 2">ICMP 3883</strain>
    </source>
</reference>
<dbReference type="EMBL" id="RBNR01000244">
    <property type="protein sequence ID" value="RML41761.1"/>
    <property type="molecule type" value="Genomic_DNA"/>
</dbReference>
<gene>
    <name evidence="1" type="ORF">ALQ95_102687</name>
</gene>
<proteinExistence type="predicted"/>
<protein>
    <submittedName>
        <fullName evidence="1">Uncharacterized protein</fullName>
    </submittedName>
</protein>
<sequence length="48" mass="5345">MPYSYRVTSPVRWPRTPWASPALDAACPVAAPLPGPARCFMTALHFWT</sequence>